<dbReference type="WBParaSite" id="Hba_06700">
    <property type="protein sequence ID" value="Hba_06700"/>
    <property type="gene ID" value="Hba_06700"/>
</dbReference>
<dbReference type="AlphaFoldDB" id="A0A1I7WNH5"/>
<accession>A0A1I7WNH5</accession>
<feature type="transmembrane region" description="Helical" evidence="1">
    <location>
        <begin position="48"/>
        <end position="70"/>
    </location>
</feature>
<name>A0A1I7WNH5_HETBA</name>
<dbReference type="InterPro" id="IPR038050">
    <property type="entry name" value="Neuro_actylchol_rec"/>
</dbReference>
<dbReference type="Gene3D" id="1.20.58.390">
    <property type="entry name" value="Neurotransmitter-gated ion-channel transmembrane domain"/>
    <property type="match status" value="2"/>
</dbReference>
<dbReference type="GO" id="GO:0016020">
    <property type="term" value="C:membrane"/>
    <property type="evidence" value="ECO:0007669"/>
    <property type="project" value="InterPro"/>
</dbReference>
<reference evidence="4" key="1">
    <citation type="submission" date="2016-11" db="UniProtKB">
        <authorList>
            <consortium name="WormBaseParasite"/>
        </authorList>
    </citation>
    <scope>IDENTIFICATION</scope>
</reference>
<feature type="transmembrane region" description="Helical" evidence="1">
    <location>
        <begin position="396"/>
        <end position="418"/>
    </location>
</feature>
<dbReference type="GO" id="GO:0004888">
    <property type="term" value="F:transmembrane signaling receptor activity"/>
    <property type="evidence" value="ECO:0007669"/>
    <property type="project" value="InterPro"/>
</dbReference>
<dbReference type="InterPro" id="IPR036719">
    <property type="entry name" value="Neuro-gated_channel_TM_sf"/>
</dbReference>
<proteinExistence type="predicted"/>
<dbReference type="Proteomes" id="UP000095283">
    <property type="component" value="Unplaced"/>
</dbReference>
<dbReference type="InterPro" id="IPR006201">
    <property type="entry name" value="Neur_channel"/>
</dbReference>
<dbReference type="SUPFAM" id="SSF90112">
    <property type="entry name" value="Neurotransmitter-gated ion-channel transmembrane pore"/>
    <property type="match status" value="2"/>
</dbReference>
<dbReference type="InterPro" id="IPR006029">
    <property type="entry name" value="Neurotrans-gated_channel_TM"/>
</dbReference>
<keyword evidence="3" id="KW-1185">Reference proteome</keyword>
<organism evidence="3 4">
    <name type="scientific">Heterorhabditis bacteriophora</name>
    <name type="common">Entomopathogenic nematode worm</name>
    <dbReference type="NCBI Taxonomy" id="37862"/>
    <lineage>
        <taxon>Eukaryota</taxon>
        <taxon>Metazoa</taxon>
        <taxon>Ecdysozoa</taxon>
        <taxon>Nematoda</taxon>
        <taxon>Chromadorea</taxon>
        <taxon>Rhabditida</taxon>
        <taxon>Rhabditina</taxon>
        <taxon>Rhabditomorpha</taxon>
        <taxon>Strongyloidea</taxon>
        <taxon>Heterorhabditidae</taxon>
        <taxon>Heterorhabditis</taxon>
    </lineage>
</organism>
<protein>
    <submittedName>
        <fullName evidence="4">Neur_chan_memb domain-containing protein</fullName>
    </submittedName>
</protein>
<dbReference type="PANTHER" id="PTHR18945">
    <property type="entry name" value="NEUROTRANSMITTER GATED ION CHANNEL"/>
    <property type="match status" value="1"/>
</dbReference>
<dbReference type="InterPro" id="IPR006028">
    <property type="entry name" value="GABAA/Glycine_rcpt"/>
</dbReference>
<feature type="domain" description="Neurotransmitter-gated ion-channel transmembrane" evidence="2">
    <location>
        <begin position="264"/>
        <end position="346"/>
    </location>
</feature>
<evidence type="ECO:0000256" key="1">
    <source>
        <dbReference type="SAM" id="Phobius"/>
    </source>
</evidence>
<feature type="transmembrane region" description="Helical" evidence="1">
    <location>
        <begin position="249"/>
        <end position="270"/>
    </location>
</feature>
<keyword evidence="1" id="KW-0812">Transmembrane</keyword>
<keyword evidence="1" id="KW-0472">Membrane</keyword>
<feature type="transmembrane region" description="Helical" evidence="1">
    <location>
        <begin position="276"/>
        <end position="297"/>
    </location>
</feature>
<keyword evidence="1" id="KW-1133">Transmembrane helix</keyword>
<evidence type="ECO:0000313" key="4">
    <source>
        <dbReference type="WBParaSite" id="Hba_06700"/>
    </source>
</evidence>
<evidence type="ECO:0000259" key="2">
    <source>
        <dbReference type="Pfam" id="PF02932"/>
    </source>
</evidence>
<sequence length="428" mass="48905">MPTAVTVLSDISLPDFDLSGLRTFKHTEEYKAGQWYRLTVAFTFKRRYGFYVLQMYFPTYISVFISWIAFCIDTKALPARIVLGVNSLMSLTFQPSPGTSTGVDCLIILLENEANACTVGNTGLDDVLRHPGNQRCSSSSRETPCRPAPYHFLHRNFELKGAEVPYVKLSNRNDNRQDHQGLFLKTRRSCTFSQSHLMGILAQQSLSPFYVCVSCGHFICDHTVLRHLFSILQIVDSEASMSPVLRISLTPIVLFDAFGNIICSLPPVSYIKAIDIWMFTCVAFIFASLVELTFVAYQDKKLLLKSSRSSQTLNAVLSFMREIGSFNEENMTNDSLCNKSDNLDTNQSILEDELAEHRRSMYLRRKNRLLDFGSKVDRISFFAFPMVRNGNIQYQVFILVLLCRFQSFLIFNIFYWGFYLQDELPQGS</sequence>
<dbReference type="GO" id="GO:0005230">
    <property type="term" value="F:extracellular ligand-gated monoatomic ion channel activity"/>
    <property type="evidence" value="ECO:0007669"/>
    <property type="project" value="UniProtKB-ARBA"/>
</dbReference>
<dbReference type="PRINTS" id="PR00253">
    <property type="entry name" value="GABAARECEPTR"/>
</dbReference>
<dbReference type="Pfam" id="PF02932">
    <property type="entry name" value="Neur_chan_memb"/>
    <property type="match status" value="1"/>
</dbReference>
<evidence type="ECO:0000313" key="3">
    <source>
        <dbReference type="Proteomes" id="UP000095283"/>
    </source>
</evidence>